<reference evidence="1" key="1">
    <citation type="submission" date="2014-12" db="EMBL/GenBank/DDBJ databases">
        <title>Insight into the proteome of Arion vulgaris.</title>
        <authorList>
            <person name="Aradska J."/>
            <person name="Bulat T."/>
            <person name="Smidak R."/>
            <person name="Sarate P."/>
            <person name="Gangsoo J."/>
            <person name="Sialana F."/>
            <person name="Bilban M."/>
            <person name="Lubec G."/>
        </authorList>
    </citation>
    <scope>NUCLEOTIDE SEQUENCE</scope>
    <source>
        <tissue evidence="1">Skin</tissue>
    </source>
</reference>
<sequence>MTLGQTHRCSATPSRCYKACILMVLEACWLKIFLILSQVFSLAHATFDSNFLQSEYHQLLCPHSTITKQLQIVPVSVSNNPTTGACLSVLQYSKQLL</sequence>
<organism evidence="1">
    <name type="scientific">Arion vulgaris</name>
    <dbReference type="NCBI Taxonomy" id="1028688"/>
    <lineage>
        <taxon>Eukaryota</taxon>
        <taxon>Metazoa</taxon>
        <taxon>Spiralia</taxon>
        <taxon>Lophotrochozoa</taxon>
        <taxon>Mollusca</taxon>
        <taxon>Gastropoda</taxon>
        <taxon>Heterobranchia</taxon>
        <taxon>Euthyneura</taxon>
        <taxon>Panpulmonata</taxon>
        <taxon>Eupulmonata</taxon>
        <taxon>Stylommatophora</taxon>
        <taxon>Helicina</taxon>
        <taxon>Arionoidea</taxon>
        <taxon>Arionidae</taxon>
        <taxon>Arion</taxon>
    </lineage>
</organism>
<name>A0A0B7ALT3_9EUPU</name>
<proteinExistence type="predicted"/>
<dbReference type="EMBL" id="HACG01035109">
    <property type="protein sequence ID" value="CEK81974.1"/>
    <property type="molecule type" value="Transcribed_RNA"/>
</dbReference>
<accession>A0A0B7ALT3</accession>
<gene>
    <name evidence="1" type="primary">ORF128960</name>
</gene>
<dbReference type="AlphaFoldDB" id="A0A0B7ALT3"/>
<evidence type="ECO:0000313" key="1">
    <source>
        <dbReference type="EMBL" id="CEK81974.1"/>
    </source>
</evidence>
<protein>
    <submittedName>
        <fullName evidence="1">Uncharacterized protein</fullName>
    </submittedName>
</protein>